<comment type="caution">
    <text evidence="1">The sequence shown here is derived from an EMBL/GenBank/DDBJ whole genome shotgun (WGS) entry which is preliminary data.</text>
</comment>
<organism evidence="1 2">
    <name type="scientific">Massilia frigida</name>
    <dbReference type="NCBI Taxonomy" id="2609281"/>
    <lineage>
        <taxon>Bacteria</taxon>
        <taxon>Pseudomonadati</taxon>
        <taxon>Pseudomonadota</taxon>
        <taxon>Betaproteobacteria</taxon>
        <taxon>Burkholderiales</taxon>
        <taxon>Oxalobacteraceae</taxon>
        <taxon>Telluria group</taxon>
        <taxon>Massilia</taxon>
    </lineage>
</organism>
<evidence type="ECO:0000313" key="1">
    <source>
        <dbReference type="EMBL" id="NHZ83808.1"/>
    </source>
</evidence>
<gene>
    <name evidence="1" type="ORF">F2P44_31745</name>
</gene>
<proteinExistence type="predicted"/>
<evidence type="ECO:0000313" key="2">
    <source>
        <dbReference type="Proteomes" id="UP000621455"/>
    </source>
</evidence>
<dbReference type="Proteomes" id="UP000621455">
    <property type="component" value="Unassembled WGS sequence"/>
</dbReference>
<sequence length="185" mass="20181">MSLIRPQSEDDLELILHSSNKLAAAGELEDALAVCNWLIEDQRTAVAGLRQRAAVKLQFSDVDGAIRDLQKVVSISPYEPADFYFLGLQLLKVGSTVDAISAFTSAIGADVQAGSVYYTEGAFFFRAVCRLKMCDYDEAIADLSSVGPGFKTHVANEGVRSREQILAEVEGALAQRSKFVFKLKK</sequence>
<reference evidence="1 2" key="1">
    <citation type="submission" date="2019-10" db="EMBL/GenBank/DDBJ databases">
        <title>Taxonomy of Antarctic Massilia spp.: description of Massilia rubra sp. nov., Massilia aquatica sp. nov., Massilia mucilaginosa sp. nov., Massilia frigida sp. nov. isolated from streams, lakes and regoliths.</title>
        <authorList>
            <person name="Holochova P."/>
            <person name="Sedlacek I."/>
            <person name="Kralova S."/>
            <person name="Maslanova I."/>
            <person name="Busse H.-J."/>
            <person name="Stankova E."/>
            <person name="Vrbovska V."/>
            <person name="Kovarovic V."/>
            <person name="Bartak M."/>
            <person name="Svec P."/>
            <person name="Pantucek R."/>
        </authorList>
    </citation>
    <scope>NUCLEOTIDE SEQUENCE [LARGE SCALE GENOMIC DNA]</scope>
    <source>
        <strain evidence="1 2">CCM 8695</strain>
    </source>
</reference>
<dbReference type="InterPro" id="IPR011990">
    <property type="entry name" value="TPR-like_helical_dom_sf"/>
</dbReference>
<dbReference type="RefSeq" id="WP_167093847.1">
    <property type="nucleotide sequence ID" value="NZ_WHJG01000063.1"/>
</dbReference>
<dbReference type="EMBL" id="WHJG01000063">
    <property type="protein sequence ID" value="NHZ83808.1"/>
    <property type="molecule type" value="Genomic_DNA"/>
</dbReference>
<dbReference type="SUPFAM" id="SSF48452">
    <property type="entry name" value="TPR-like"/>
    <property type="match status" value="1"/>
</dbReference>
<protein>
    <recommendedName>
        <fullName evidence="3">Tetratricopeptide repeat protein</fullName>
    </recommendedName>
</protein>
<evidence type="ECO:0008006" key="3">
    <source>
        <dbReference type="Google" id="ProtNLM"/>
    </source>
</evidence>
<name>A0ABX0NEQ6_9BURK</name>
<keyword evidence="2" id="KW-1185">Reference proteome</keyword>
<accession>A0ABX0NEQ6</accession>
<dbReference type="Gene3D" id="1.25.40.10">
    <property type="entry name" value="Tetratricopeptide repeat domain"/>
    <property type="match status" value="1"/>
</dbReference>